<dbReference type="EMBL" id="QGNW01000175">
    <property type="protein sequence ID" value="RVW88233.1"/>
    <property type="molecule type" value="Genomic_DNA"/>
</dbReference>
<dbReference type="Gene3D" id="2.40.70.10">
    <property type="entry name" value="Acid Proteases"/>
    <property type="match status" value="1"/>
</dbReference>
<feature type="compositionally biased region" description="Basic and acidic residues" evidence="1">
    <location>
        <begin position="286"/>
        <end position="302"/>
    </location>
</feature>
<feature type="region of interest" description="Disordered" evidence="1">
    <location>
        <begin position="176"/>
        <end position="203"/>
    </location>
</feature>
<name>A0A438HUT5_VITVI</name>
<sequence length="862" mass="99380">MAPLPRKVLLHYEYINRRSMRDRIHPPRMSAPSCIIPLTEQLIIRTHRASASYFPWDGKTKPRYGSIPLRPRSIRTWTELQADFLKKFFPTHRTNGLKETNLQLLNTYWRQCVWGDFMSKNPEEAMDFLSYVSEVSRGWDEPNNKEMGKRPVQQMSRGGMYNLSEDMEMKAKRNHPNFAWKPRPNPYQSPAQSSQQSQGQSSVEQALISLSKVMGDFVSEQKSMNSQLNQKIDNVESTLNKKIDGMHNELSQKIDNIQYSISRLTNLNTVNEKGKFPSQPHQNPKGIHEVESKDEDSSKVRDVQAIITLRSGKEVHQSKHDQRKAKEDKADRKEEKKKEQKRKEVQMKESIIPSMDEEPQILLKEGMMKKHMPPPFPQALRGKKPIKNASEILDVLRQVKELGLGELKPTLITLSLADRSVKIPRGVIEDVLVQVDKFYYPVDFVVLDTDPIVKGINYVPIILGRPFLATSNAIINCRNGVMQLTFGNMTLELNIFHLCQKHIHPEEDEGLEEVCMIDTLVEEHCNQSILDQFEENPDESHEDLDDGLAEPMGMNAVMSNWRQKPVILLLFKDEEEMKEAKDAILKLELKTLPAELKYAYLEEGNKAPVVISSFLTVSQEDNLLRILRKHKKAIGWQISDLKGISPLICTHHIYMEEGAKPTRQPQRRLNPHMQEVVRAEVLKLLQAGIIYPISDSTWKLNTVTRKDHFPLPFMDQVLERVSGHPFYCFLDGYSGYFQIEIAVEDQEKTTFTCPFGTYAYRRMPFGLCNAPATFQRCMLSIFSDMVEQIMEVFMDDITVYGTSFEDCLSHLEDVLKRCIEKDLVLNWEKCHFMVNQGIVLGHVISKKDIKVDRAKVELIVKL</sequence>
<evidence type="ECO:0000256" key="1">
    <source>
        <dbReference type="SAM" id="MobiDB-lite"/>
    </source>
</evidence>
<dbReference type="Gene3D" id="3.10.10.10">
    <property type="entry name" value="HIV Type 1 Reverse Transcriptase, subunit A, domain 1"/>
    <property type="match status" value="2"/>
</dbReference>
<proteinExistence type="predicted"/>
<dbReference type="AlphaFoldDB" id="A0A438HUT5"/>
<dbReference type="PANTHER" id="PTHR24559:SF444">
    <property type="entry name" value="REVERSE TRANSCRIPTASE DOMAIN-CONTAINING PROTEIN"/>
    <property type="match status" value="1"/>
</dbReference>
<accession>A0A438HUT5</accession>
<organism evidence="3 4">
    <name type="scientific">Vitis vinifera</name>
    <name type="common">Grape</name>
    <dbReference type="NCBI Taxonomy" id="29760"/>
    <lineage>
        <taxon>Eukaryota</taxon>
        <taxon>Viridiplantae</taxon>
        <taxon>Streptophyta</taxon>
        <taxon>Embryophyta</taxon>
        <taxon>Tracheophyta</taxon>
        <taxon>Spermatophyta</taxon>
        <taxon>Magnoliopsida</taxon>
        <taxon>eudicotyledons</taxon>
        <taxon>Gunneridae</taxon>
        <taxon>Pentapetalae</taxon>
        <taxon>rosids</taxon>
        <taxon>Vitales</taxon>
        <taxon>Vitaceae</taxon>
        <taxon>Viteae</taxon>
        <taxon>Vitis</taxon>
    </lineage>
</organism>
<evidence type="ECO:0000313" key="3">
    <source>
        <dbReference type="EMBL" id="RVW88233.1"/>
    </source>
</evidence>
<feature type="compositionally biased region" description="Low complexity" evidence="1">
    <location>
        <begin position="188"/>
        <end position="202"/>
    </location>
</feature>
<evidence type="ECO:0000259" key="2">
    <source>
        <dbReference type="Pfam" id="PF00078"/>
    </source>
</evidence>
<reference evidence="3 4" key="1">
    <citation type="journal article" date="2018" name="PLoS Genet.">
        <title>Population sequencing reveals clonal diversity and ancestral inbreeding in the grapevine cultivar Chardonnay.</title>
        <authorList>
            <person name="Roach M.J."/>
            <person name="Johnson D.L."/>
            <person name="Bohlmann J."/>
            <person name="van Vuuren H.J."/>
            <person name="Jones S.J."/>
            <person name="Pretorius I.S."/>
            <person name="Schmidt S.A."/>
            <person name="Borneman A.R."/>
        </authorList>
    </citation>
    <scope>NUCLEOTIDE SEQUENCE [LARGE SCALE GENOMIC DNA]</scope>
    <source>
        <strain evidence="4">cv. Chardonnay</strain>
        <tissue evidence="3">Leaf</tissue>
    </source>
</reference>
<protein>
    <submittedName>
        <fullName evidence="3">Retrovirus-related Pol polyprotein from transposon 297</fullName>
    </submittedName>
</protein>
<evidence type="ECO:0000313" key="4">
    <source>
        <dbReference type="Proteomes" id="UP000288805"/>
    </source>
</evidence>
<dbReference type="CDD" id="cd00303">
    <property type="entry name" value="retropepsin_like"/>
    <property type="match status" value="1"/>
</dbReference>
<dbReference type="InterPro" id="IPR021109">
    <property type="entry name" value="Peptidase_aspartic_dom_sf"/>
</dbReference>
<dbReference type="InterPro" id="IPR053134">
    <property type="entry name" value="RNA-dir_DNA_polymerase"/>
</dbReference>
<feature type="compositionally biased region" description="Basic and acidic residues" evidence="1">
    <location>
        <begin position="311"/>
        <end position="347"/>
    </location>
</feature>
<gene>
    <name evidence="3" type="primary">pol_1660</name>
    <name evidence="3" type="ORF">CK203_038692</name>
</gene>
<dbReference type="InterPro" id="IPR043128">
    <property type="entry name" value="Rev_trsase/Diguanyl_cyclase"/>
</dbReference>
<dbReference type="InterPro" id="IPR000477">
    <property type="entry name" value="RT_dom"/>
</dbReference>
<dbReference type="Gene3D" id="3.30.70.270">
    <property type="match status" value="1"/>
</dbReference>
<dbReference type="SUPFAM" id="SSF56672">
    <property type="entry name" value="DNA/RNA polymerases"/>
    <property type="match status" value="1"/>
</dbReference>
<feature type="region of interest" description="Disordered" evidence="1">
    <location>
        <begin position="271"/>
        <end position="347"/>
    </location>
</feature>
<dbReference type="CDD" id="cd01647">
    <property type="entry name" value="RT_LTR"/>
    <property type="match status" value="1"/>
</dbReference>
<dbReference type="PANTHER" id="PTHR24559">
    <property type="entry name" value="TRANSPOSON TY3-I GAG-POL POLYPROTEIN"/>
    <property type="match status" value="1"/>
</dbReference>
<dbReference type="InterPro" id="IPR043502">
    <property type="entry name" value="DNA/RNA_pol_sf"/>
</dbReference>
<comment type="caution">
    <text evidence="3">The sequence shown here is derived from an EMBL/GenBank/DDBJ whole genome shotgun (WGS) entry which is preliminary data.</text>
</comment>
<feature type="domain" description="Reverse transcriptase" evidence="2">
    <location>
        <begin position="700"/>
        <end position="843"/>
    </location>
</feature>
<dbReference type="Proteomes" id="UP000288805">
    <property type="component" value="Unassembled WGS sequence"/>
</dbReference>
<dbReference type="Pfam" id="PF00078">
    <property type="entry name" value="RVT_1"/>
    <property type="match status" value="1"/>
</dbReference>